<dbReference type="Pfam" id="PF00622">
    <property type="entry name" value="SPRY"/>
    <property type="match status" value="1"/>
</dbReference>
<dbReference type="GO" id="GO:0016020">
    <property type="term" value="C:membrane"/>
    <property type="evidence" value="ECO:0007669"/>
    <property type="project" value="UniProtKB-SubCell"/>
</dbReference>
<evidence type="ECO:0000256" key="3">
    <source>
        <dbReference type="ARBA" id="ARBA00022989"/>
    </source>
</evidence>
<name>A0A511KR11_RHOTO</name>
<feature type="region of interest" description="Disordered" evidence="5">
    <location>
        <begin position="142"/>
        <end position="161"/>
    </location>
</feature>
<organism evidence="8 9">
    <name type="scientific">Rhodotorula toruloides</name>
    <name type="common">Yeast</name>
    <name type="synonym">Rhodosporidium toruloides</name>
    <dbReference type="NCBI Taxonomy" id="5286"/>
    <lineage>
        <taxon>Eukaryota</taxon>
        <taxon>Fungi</taxon>
        <taxon>Dikarya</taxon>
        <taxon>Basidiomycota</taxon>
        <taxon>Pucciniomycotina</taxon>
        <taxon>Microbotryomycetes</taxon>
        <taxon>Sporidiobolales</taxon>
        <taxon>Sporidiobolaceae</taxon>
        <taxon>Rhodotorula</taxon>
    </lineage>
</organism>
<evidence type="ECO:0000259" key="7">
    <source>
        <dbReference type="PROSITE" id="PS50188"/>
    </source>
</evidence>
<feature type="region of interest" description="Disordered" evidence="5">
    <location>
        <begin position="658"/>
        <end position="694"/>
    </location>
</feature>
<dbReference type="AlphaFoldDB" id="A0A511KR11"/>
<dbReference type="EMBL" id="BJWK01000027">
    <property type="protein sequence ID" value="GEM12820.1"/>
    <property type="molecule type" value="Genomic_DNA"/>
</dbReference>
<dbReference type="OrthoDB" id="258495at2759"/>
<evidence type="ECO:0000313" key="9">
    <source>
        <dbReference type="Proteomes" id="UP000321518"/>
    </source>
</evidence>
<dbReference type="InterPro" id="IPR003877">
    <property type="entry name" value="SPRY_dom"/>
</dbReference>
<keyword evidence="2 6" id="KW-0812">Transmembrane</keyword>
<dbReference type="InterPro" id="IPR043136">
    <property type="entry name" value="B30.2/SPRY_sf"/>
</dbReference>
<feature type="domain" description="B30.2/SPRY" evidence="7">
    <location>
        <begin position="195"/>
        <end position="388"/>
    </location>
</feature>
<dbReference type="Gene3D" id="2.60.120.920">
    <property type="match status" value="1"/>
</dbReference>
<keyword evidence="4 6" id="KW-0472">Membrane</keyword>
<sequence>MRLPRQATAPPRVLTTAIPDAPALSHLPPLLRDSLPSDILNTLAQYDIADTRGTVKAVGEWDDEWPISPPARGGGGGAVFHGGDDWGVELPAPETGTPTQDRSDPTLAILIPLLVLLTLLLFLIFILTIVLLRRRRGIELTDDGSGPTNLEREDDVDGEGGLDGVEQRWLMTVDEPTRAGYMRAKVWQTQYPPNSQPTEITLTQFLSIQEKGVSAWSFEPDYESNSSVFVQSRTEISFLADGYGMAPEEGGGCCVQSNLPIPKLNDVYYFECKMYDKPETTNVSVGLATKPYPSFRLPGLSRYSVGYHSADGFKSHSFPFTSTSYGAPLLEGDVLGVGYRPRSGLIFFTRNGKKLEDAFVGFNKHNVFPTIGADGPCSVHVNLGQAGFVFIEANVKKWGLAPQMGTLAPPPAYGSEGGSILLESATAAAANASSSAAAPPISHHRRTSSLLASASSAAAALSSPTQPIRPSPLRHSHSRHASSASSRSLSNGSDGTDRGQEEEDVHNPPTPGLLDISLHSMHRFPDPVLESDEEERADVGSDEDDEERGGGEGETVPLVSPQQQAMTDGGSARSVSPPAYNPVDPYMYAPGVAETILEDAFAAAASASNAQGSSASPITPSAVAGYPGSSAGRPPLPGLSPQQVALVAQFAQQRRLMQQQLQAGGGTPASGASSPGYEARTAGPPDGANGAGGAAAGGLGGLLGWLTGRAQVGAAPESRAEQGQA</sequence>
<evidence type="ECO:0000256" key="5">
    <source>
        <dbReference type="SAM" id="MobiDB-lite"/>
    </source>
</evidence>
<comment type="caution">
    <text evidence="8">The sequence shown here is derived from an EMBL/GenBank/DDBJ whole genome shotgun (WGS) entry which is preliminary data.</text>
</comment>
<evidence type="ECO:0000256" key="1">
    <source>
        <dbReference type="ARBA" id="ARBA00004167"/>
    </source>
</evidence>
<dbReference type="PROSITE" id="PS50188">
    <property type="entry name" value="B302_SPRY"/>
    <property type="match status" value="1"/>
</dbReference>
<gene>
    <name evidence="8" type="ORF">Rt10032_c27g6837</name>
</gene>
<feature type="compositionally biased region" description="Low complexity" evidence="5">
    <location>
        <begin position="669"/>
        <end position="688"/>
    </location>
</feature>
<feature type="transmembrane region" description="Helical" evidence="6">
    <location>
        <begin position="107"/>
        <end position="132"/>
    </location>
</feature>
<dbReference type="InterPro" id="IPR050618">
    <property type="entry name" value="Ubq-SigPath_Reg"/>
</dbReference>
<feature type="compositionally biased region" description="Low complexity" evidence="5">
    <location>
        <begin position="481"/>
        <end position="490"/>
    </location>
</feature>
<dbReference type="InterPro" id="IPR035780">
    <property type="entry name" value="SPRY_Ssh4-like"/>
</dbReference>
<dbReference type="SMART" id="SM00449">
    <property type="entry name" value="SPRY"/>
    <property type="match status" value="1"/>
</dbReference>
<evidence type="ECO:0000256" key="4">
    <source>
        <dbReference type="ARBA" id="ARBA00023136"/>
    </source>
</evidence>
<evidence type="ECO:0000313" key="8">
    <source>
        <dbReference type="EMBL" id="GEM12820.1"/>
    </source>
</evidence>
<protein>
    <submittedName>
        <fullName evidence="8">Endosomal SPRY domain protein</fullName>
    </submittedName>
</protein>
<dbReference type="InterPro" id="IPR001870">
    <property type="entry name" value="B30.2/SPRY"/>
</dbReference>
<dbReference type="Proteomes" id="UP000321518">
    <property type="component" value="Unassembled WGS sequence"/>
</dbReference>
<comment type="subcellular location">
    <subcellularLocation>
        <location evidence="1">Membrane</location>
        <topology evidence="1">Single-pass membrane protein</topology>
    </subcellularLocation>
</comment>
<accession>A0A511KR11</accession>
<evidence type="ECO:0000256" key="2">
    <source>
        <dbReference type="ARBA" id="ARBA00022692"/>
    </source>
</evidence>
<dbReference type="SUPFAM" id="SSF49899">
    <property type="entry name" value="Concanavalin A-like lectins/glucanases"/>
    <property type="match status" value="1"/>
</dbReference>
<reference evidence="8 9" key="1">
    <citation type="submission" date="2019-07" db="EMBL/GenBank/DDBJ databases">
        <title>Rhodotorula toruloides NBRC10032 genome sequencing.</title>
        <authorList>
            <person name="Shida Y."/>
            <person name="Takaku H."/>
            <person name="Ogasawara W."/>
            <person name="Mori K."/>
        </authorList>
    </citation>
    <scope>NUCLEOTIDE SEQUENCE [LARGE SCALE GENOMIC DNA]</scope>
    <source>
        <strain evidence="8 9">NBRC10032</strain>
    </source>
</reference>
<feature type="compositionally biased region" description="Acidic residues" evidence="5">
    <location>
        <begin position="529"/>
        <end position="547"/>
    </location>
</feature>
<dbReference type="PANTHER" id="PTHR12864">
    <property type="entry name" value="RAN BINDING PROTEIN 9-RELATED"/>
    <property type="match status" value="1"/>
</dbReference>
<evidence type="ECO:0000256" key="6">
    <source>
        <dbReference type="SAM" id="Phobius"/>
    </source>
</evidence>
<dbReference type="InterPro" id="IPR013320">
    <property type="entry name" value="ConA-like_dom_sf"/>
</dbReference>
<proteinExistence type="predicted"/>
<keyword evidence="3 6" id="KW-1133">Transmembrane helix</keyword>
<feature type="region of interest" description="Disordered" evidence="5">
    <location>
        <begin position="461"/>
        <end position="576"/>
    </location>
</feature>
<dbReference type="CDD" id="cd12910">
    <property type="entry name" value="SPRY_SSH4_like"/>
    <property type="match status" value="1"/>
</dbReference>